<protein>
    <recommendedName>
        <fullName evidence="8">Methyl-accepting chemotaxis sensor/transducer protein</fullName>
    </recommendedName>
</protein>
<gene>
    <name evidence="7" type="ORF">MNBD_DELTA01-2049</name>
</gene>
<dbReference type="PROSITE" id="PS50111">
    <property type="entry name" value="CHEMOTAXIS_TRANSDUC_2"/>
    <property type="match status" value="1"/>
</dbReference>
<dbReference type="PANTHER" id="PTHR32089">
    <property type="entry name" value="METHYL-ACCEPTING CHEMOTAXIS PROTEIN MCPB"/>
    <property type="match status" value="1"/>
</dbReference>
<keyword evidence="4" id="KW-0812">Transmembrane</keyword>
<feature type="transmembrane region" description="Helical" evidence="4">
    <location>
        <begin position="12"/>
        <end position="31"/>
    </location>
</feature>
<keyword evidence="4" id="KW-1133">Transmembrane helix</keyword>
<sequence length="743" mass="79776">MNKSIKFKFGIILGGFVFFLAIILFATFWAASAQKKNSTAIDLAGRQRMLAQRFAREFYFSEVIPKQVQNSSLTAARSVTMQVFEDRAKYTEGIIKLKKELAGFRPSRQWTSTRGGLPLPATFVQEVSDSINNKGLYRYDLISKWNINKDKGLKNGFEKEAFSSLARNSKEPFYKFMEHDGKFVLRYATADVASSAACVSCHNNHPDSPKKDYRIGDVMGSLVVTIPITDDIATGKKWFAATGTDGGDKPYLHTGKVFEKTLTGLLKGGDVPLDLGMTRFTYIEPVSDPATLAQLRKVEKIWNDLIRLTEIIKETEVNSPPYLSAMMGLQKLAGATTKEMNTAVGMIKSLGDKRLKRLVTIQVILMAMAVLLCVAGWFIIGRTVVRPILRITGLARSIADGDLSSEDLVIKSKDEMGVLSSALNRMKSNLNSMLAEVKNRSAQVGSATTQLSSTATQIVANTDVQSSQATQVATAMEEMSATVTEVARNSQGASDSAGNAQEVAIKGGDVVERAVAGMMAVADTVRESAGTVEALGKSSEEIGAIISVINDIADQTNLLALNAAIEAARAGEQGRGFAVVADEVRKLAEKTTKATKEIADMIKTIQAETRGAMESMQKGTAQVEHGVELANEAGSSLREIVVSIDEASNMVRQIAVAAEQQSATSEEISISINNIASVSVETSQGVKDISTATDDLTGVARSLEKIVGAFVLDRNVSEAANGSSADKTEDGGDGAARGKLKVV</sequence>
<evidence type="ECO:0000259" key="6">
    <source>
        <dbReference type="PROSITE" id="PS50885"/>
    </source>
</evidence>
<keyword evidence="1" id="KW-0807">Transducer</keyword>
<evidence type="ECO:0000259" key="5">
    <source>
        <dbReference type="PROSITE" id="PS50111"/>
    </source>
</evidence>
<dbReference type="SMART" id="SM00283">
    <property type="entry name" value="MA"/>
    <property type="match status" value="1"/>
</dbReference>
<dbReference type="InterPro" id="IPR021796">
    <property type="entry name" value="Tll0287-like_dom"/>
</dbReference>
<dbReference type="GO" id="GO:0007165">
    <property type="term" value="P:signal transduction"/>
    <property type="evidence" value="ECO:0007669"/>
    <property type="project" value="UniProtKB-KW"/>
</dbReference>
<feature type="region of interest" description="Disordered" evidence="3">
    <location>
        <begin position="719"/>
        <end position="743"/>
    </location>
</feature>
<comment type="similarity">
    <text evidence="2">Belongs to the methyl-accepting chemotaxis (MCP) protein family.</text>
</comment>
<dbReference type="Pfam" id="PF00672">
    <property type="entry name" value="HAMP"/>
    <property type="match status" value="1"/>
</dbReference>
<proteinExistence type="inferred from homology"/>
<dbReference type="EMBL" id="UOEA01000041">
    <property type="protein sequence ID" value="VAV83453.1"/>
    <property type="molecule type" value="Genomic_DNA"/>
</dbReference>
<evidence type="ECO:0000256" key="2">
    <source>
        <dbReference type="ARBA" id="ARBA00029447"/>
    </source>
</evidence>
<dbReference type="Pfam" id="PF11845">
    <property type="entry name" value="Tll0287-like"/>
    <property type="match status" value="1"/>
</dbReference>
<dbReference type="InterPro" id="IPR004089">
    <property type="entry name" value="MCPsignal_dom"/>
</dbReference>
<organism evidence="7">
    <name type="scientific">hydrothermal vent metagenome</name>
    <dbReference type="NCBI Taxonomy" id="652676"/>
    <lineage>
        <taxon>unclassified sequences</taxon>
        <taxon>metagenomes</taxon>
        <taxon>ecological metagenomes</taxon>
    </lineage>
</organism>
<dbReference type="InterPro" id="IPR003660">
    <property type="entry name" value="HAMP_dom"/>
</dbReference>
<name>A0A3B0RFN7_9ZZZZ</name>
<evidence type="ECO:0000256" key="1">
    <source>
        <dbReference type="ARBA" id="ARBA00023224"/>
    </source>
</evidence>
<keyword evidence="4" id="KW-0472">Membrane</keyword>
<dbReference type="CDD" id="cd06225">
    <property type="entry name" value="HAMP"/>
    <property type="match status" value="1"/>
</dbReference>
<accession>A0A3B0RFN7</accession>
<dbReference type="FunFam" id="1.10.287.950:FF:000001">
    <property type="entry name" value="Methyl-accepting chemotaxis sensory transducer"/>
    <property type="match status" value="1"/>
</dbReference>
<evidence type="ECO:0000256" key="4">
    <source>
        <dbReference type="SAM" id="Phobius"/>
    </source>
</evidence>
<dbReference type="PROSITE" id="PS50885">
    <property type="entry name" value="HAMP"/>
    <property type="match status" value="1"/>
</dbReference>
<reference evidence="7" key="1">
    <citation type="submission" date="2018-06" db="EMBL/GenBank/DDBJ databases">
        <authorList>
            <person name="Zhirakovskaya E."/>
        </authorList>
    </citation>
    <scope>NUCLEOTIDE SEQUENCE</scope>
</reference>
<evidence type="ECO:0000256" key="3">
    <source>
        <dbReference type="SAM" id="MobiDB-lite"/>
    </source>
</evidence>
<evidence type="ECO:0000313" key="7">
    <source>
        <dbReference type="EMBL" id="VAV83453.1"/>
    </source>
</evidence>
<dbReference type="AlphaFoldDB" id="A0A3B0RFN7"/>
<dbReference type="Gene3D" id="1.10.287.950">
    <property type="entry name" value="Methyl-accepting chemotaxis protein"/>
    <property type="match status" value="1"/>
</dbReference>
<dbReference type="SUPFAM" id="SSF58104">
    <property type="entry name" value="Methyl-accepting chemotaxis protein (MCP) signaling domain"/>
    <property type="match status" value="1"/>
</dbReference>
<dbReference type="PANTHER" id="PTHR32089:SF112">
    <property type="entry name" value="LYSOZYME-LIKE PROTEIN-RELATED"/>
    <property type="match status" value="1"/>
</dbReference>
<dbReference type="Pfam" id="PF00015">
    <property type="entry name" value="MCPsignal"/>
    <property type="match status" value="1"/>
</dbReference>
<feature type="domain" description="HAMP" evidence="6">
    <location>
        <begin position="382"/>
        <end position="435"/>
    </location>
</feature>
<dbReference type="GO" id="GO:0016020">
    <property type="term" value="C:membrane"/>
    <property type="evidence" value="ECO:0007669"/>
    <property type="project" value="InterPro"/>
</dbReference>
<evidence type="ECO:0008006" key="8">
    <source>
        <dbReference type="Google" id="ProtNLM"/>
    </source>
</evidence>
<feature type="transmembrane region" description="Helical" evidence="4">
    <location>
        <begin position="358"/>
        <end position="380"/>
    </location>
</feature>
<feature type="domain" description="Methyl-accepting transducer" evidence="5">
    <location>
        <begin position="440"/>
        <end position="676"/>
    </location>
</feature>
<dbReference type="CDD" id="cd11386">
    <property type="entry name" value="MCP_signal"/>
    <property type="match status" value="1"/>
</dbReference>
<dbReference type="SMART" id="SM00304">
    <property type="entry name" value="HAMP"/>
    <property type="match status" value="1"/>
</dbReference>